<dbReference type="EMBL" id="FCON02000178">
    <property type="protein sequence ID" value="SAL85112.1"/>
    <property type="molecule type" value="Genomic_DNA"/>
</dbReference>
<dbReference type="AlphaFoldDB" id="A0A158KVD0"/>
<keyword evidence="6" id="KW-1185">Reference proteome</keyword>
<dbReference type="Gene3D" id="3.30.160.390">
    <property type="entry name" value="Integrase, DNA-binding domain"/>
    <property type="match status" value="1"/>
</dbReference>
<feature type="compositionally biased region" description="Basic and acidic residues" evidence="3">
    <location>
        <begin position="85"/>
        <end position="100"/>
    </location>
</feature>
<comment type="caution">
    <text evidence="5">The sequence shown here is derived from an EMBL/GenBank/DDBJ whole genome shotgun (WGS) entry which is preliminary data.</text>
</comment>
<comment type="similarity">
    <text evidence="1">Belongs to the 'phage' integrase family.</text>
</comment>
<dbReference type="GO" id="GO:0015074">
    <property type="term" value="P:DNA integration"/>
    <property type="evidence" value="ECO:0007669"/>
    <property type="project" value="UniProtKB-KW"/>
</dbReference>
<accession>A0A158KVD0</accession>
<dbReference type="InterPro" id="IPR050808">
    <property type="entry name" value="Phage_Integrase"/>
</dbReference>
<dbReference type="PANTHER" id="PTHR30629">
    <property type="entry name" value="PROPHAGE INTEGRASE"/>
    <property type="match status" value="1"/>
</dbReference>
<organism evidence="5 6">
    <name type="scientific">Caballeronia choica</name>
    <dbReference type="NCBI Taxonomy" id="326476"/>
    <lineage>
        <taxon>Bacteria</taxon>
        <taxon>Pseudomonadati</taxon>
        <taxon>Pseudomonadota</taxon>
        <taxon>Betaproteobacteria</taxon>
        <taxon>Burkholderiales</taxon>
        <taxon>Burkholderiaceae</taxon>
        <taxon>Caballeronia</taxon>
    </lineage>
</organism>
<dbReference type="InterPro" id="IPR038488">
    <property type="entry name" value="Integrase_DNA-bd_sf"/>
</dbReference>
<evidence type="ECO:0000256" key="3">
    <source>
        <dbReference type="SAM" id="MobiDB-lite"/>
    </source>
</evidence>
<dbReference type="Proteomes" id="UP000054770">
    <property type="component" value="Unassembled WGS sequence"/>
</dbReference>
<evidence type="ECO:0000313" key="6">
    <source>
        <dbReference type="Proteomes" id="UP000054770"/>
    </source>
</evidence>
<dbReference type="RefSeq" id="WP_160110141.1">
    <property type="nucleotide sequence ID" value="NZ_FCON02000178.1"/>
</dbReference>
<sequence>MALTDIKIRQARAASKPIKLADSNGLYIEVKPNGSKLWRYRYRIAGKENVFAIGEYPKVSLHAARLARDNARALVRKGTHPAQARRREIAQTVEEAREPLKPSLTNGSTRRRDSGCPATTLRYPA</sequence>
<dbReference type="Pfam" id="PF13356">
    <property type="entry name" value="Arm-DNA-bind_3"/>
    <property type="match status" value="1"/>
</dbReference>
<evidence type="ECO:0000256" key="2">
    <source>
        <dbReference type="ARBA" id="ARBA00022908"/>
    </source>
</evidence>
<proteinExistence type="inferred from homology"/>
<dbReference type="PANTHER" id="PTHR30629:SF2">
    <property type="entry name" value="PROPHAGE INTEGRASE INTS-RELATED"/>
    <property type="match status" value="1"/>
</dbReference>
<evidence type="ECO:0000256" key="1">
    <source>
        <dbReference type="ARBA" id="ARBA00008857"/>
    </source>
</evidence>
<name>A0A158KVD0_9BURK</name>
<keyword evidence="2" id="KW-0229">DNA integration</keyword>
<feature type="domain" description="Integrase DNA-binding" evidence="4">
    <location>
        <begin position="3"/>
        <end position="88"/>
    </location>
</feature>
<evidence type="ECO:0000313" key="5">
    <source>
        <dbReference type="EMBL" id="SAL85112.1"/>
    </source>
</evidence>
<gene>
    <name evidence="5" type="ORF">AWB68_07565</name>
</gene>
<protein>
    <submittedName>
        <fullName evidence="5">Phage integrase family protein</fullName>
    </submittedName>
</protein>
<feature type="region of interest" description="Disordered" evidence="3">
    <location>
        <begin position="75"/>
        <end position="125"/>
    </location>
</feature>
<reference evidence="5" key="1">
    <citation type="submission" date="2016-01" db="EMBL/GenBank/DDBJ databases">
        <authorList>
            <person name="Peeters C."/>
        </authorList>
    </citation>
    <scope>NUCLEOTIDE SEQUENCE [LARGE SCALE GENOMIC DNA]</scope>
    <source>
        <strain evidence="5">LMG 22940</strain>
    </source>
</reference>
<dbReference type="OrthoDB" id="9775880at2"/>
<dbReference type="InterPro" id="IPR025166">
    <property type="entry name" value="Integrase_DNA_bind_dom"/>
</dbReference>
<evidence type="ECO:0000259" key="4">
    <source>
        <dbReference type="Pfam" id="PF13356"/>
    </source>
</evidence>